<accession>A0AAV0BQZ7</accession>
<comment type="caution">
    <text evidence="5">The sequence shown here is derived from an EMBL/GenBank/DDBJ whole genome shotgun (WGS) entry which is preliminary data.</text>
</comment>
<dbReference type="Proteomes" id="UP001153365">
    <property type="component" value="Unassembled WGS sequence"/>
</dbReference>
<dbReference type="InterPro" id="IPR029191">
    <property type="entry name" value="Uds1"/>
</dbReference>
<dbReference type="Pfam" id="PF15456">
    <property type="entry name" value="Uds1"/>
    <property type="match status" value="1"/>
</dbReference>
<feature type="domain" description="Up-regulated during septation protein 1" evidence="4">
    <location>
        <begin position="144"/>
        <end position="247"/>
    </location>
</feature>
<evidence type="ECO:0000256" key="1">
    <source>
        <dbReference type="ARBA" id="ARBA00023054"/>
    </source>
</evidence>
<feature type="compositionally biased region" description="Polar residues" evidence="3">
    <location>
        <begin position="929"/>
        <end position="938"/>
    </location>
</feature>
<name>A0AAV0BQZ7_PHAPC</name>
<feature type="coiled-coil region" evidence="2">
    <location>
        <begin position="624"/>
        <end position="687"/>
    </location>
</feature>
<feature type="region of interest" description="Disordered" evidence="3">
    <location>
        <begin position="81"/>
        <end position="100"/>
    </location>
</feature>
<feature type="region of interest" description="Disordered" evidence="3">
    <location>
        <begin position="256"/>
        <end position="299"/>
    </location>
</feature>
<keyword evidence="6" id="KW-1185">Reference proteome</keyword>
<evidence type="ECO:0000313" key="6">
    <source>
        <dbReference type="Proteomes" id="UP001153365"/>
    </source>
</evidence>
<evidence type="ECO:0000256" key="3">
    <source>
        <dbReference type="SAM" id="MobiDB-lite"/>
    </source>
</evidence>
<dbReference type="PANTHER" id="PTHR23160">
    <property type="entry name" value="SYNAPTONEMAL COMPLEX PROTEIN-RELATED"/>
    <property type="match status" value="1"/>
</dbReference>
<feature type="compositionally biased region" description="Basic and acidic residues" evidence="3">
    <location>
        <begin position="942"/>
        <end position="952"/>
    </location>
</feature>
<feature type="region of interest" description="Disordered" evidence="3">
    <location>
        <begin position="532"/>
        <end position="552"/>
    </location>
</feature>
<proteinExistence type="predicted"/>
<feature type="region of interest" description="Disordered" evidence="3">
    <location>
        <begin position="110"/>
        <end position="132"/>
    </location>
</feature>
<feature type="compositionally biased region" description="Low complexity" evidence="3">
    <location>
        <begin position="118"/>
        <end position="127"/>
    </location>
</feature>
<gene>
    <name evidence="5" type="ORF">PPACK8108_LOCUS24161</name>
</gene>
<feature type="compositionally biased region" description="Basic and acidic residues" evidence="3">
    <location>
        <begin position="532"/>
        <end position="546"/>
    </location>
</feature>
<evidence type="ECO:0000313" key="5">
    <source>
        <dbReference type="EMBL" id="CAH7689094.1"/>
    </source>
</evidence>
<dbReference type="PANTHER" id="PTHR23160:SF19">
    <property type="entry name" value="MYOSIN HEAVY CHAIN-RELATED PROTEIN"/>
    <property type="match status" value="1"/>
</dbReference>
<organism evidence="5 6">
    <name type="scientific">Phakopsora pachyrhizi</name>
    <name type="common">Asian soybean rust disease fungus</name>
    <dbReference type="NCBI Taxonomy" id="170000"/>
    <lineage>
        <taxon>Eukaryota</taxon>
        <taxon>Fungi</taxon>
        <taxon>Dikarya</taxon>
        <taxon>Basidiomycota</taxon>
        <taxon>Pucciniomycotina</taxon>
        <taxon>Pucciniomycetes</taxon>
        <taxon>Pucciniales</taxon>
        <taxon>Phakopsoraceae</taxon>
        <taxon>Phakopsora</taxon>
    </lineage>
</organism>
<dbReference type="AlphaFoldDB" id="A0AAV0BQZ7"/>
<reference evidence="5" key="1">
    <citation type="submission" date="2022-06" db="EMBL/GenBank/DDBJ databases">
        <authorList>
            <consortium name="SYNGENTA / RWTH Aachen University"/>
        </authorList>
    </citation>
    <scope>NUCLEOTIDE SEQUENCE</scope>
</reference>
<feature type="compositionally biased region" description="Polar residues" evidence="3">
    <location>
        <begin position="83"/>
        <end position="97"/>
    </location>
</feature>
<sequence>MRRMFGNAFQSFDIASPSSSPPNKSINITTSSKETTPPQKPTLSPLSKANQPRRTSNRSRGGDTDSFDSDVFSLNRLPFGAARQSNQSPSTHLSNQESRSRLLRLNQDSYSETSAANTTISSSPQSSIGGGTRPLNLKSDMMAQLLCGQAVSEASSFQMLPYERVERLKKDQVKLENRLDTINGKIKLEMKIRDASVVIIDTTEEISRINYSNTKLDSLREDRDECQSKLFNTRIRLLQHLAATLSLGLRKLEQQNASSAGSTKDGRSYGSPVQNGSLLKYESRNERSPSPVLTRLSSRSTGTALDRFDGPHLFANNQDLQQLNGIKSQDAALYDKKIESLTEEVFSLQNLLNSKESLIAEQSADLSLLQLELETVKVSKTGPLNLSKSNNDQALQTQLQSERDNARRELEALKIENSRLKQEVGRLESGESTSKSQLEKLKSEADFLKADLERERSSVAKEDSERNVILIDRAREAEDRAREALTAQKETNLEIERLRKELELARSSSKSVTDDLMDARLSVTKLTTEKKSLESELTRAQSRELSGESQSAELREENLKQWELLATSLSRLEGKLIEDDKTLGPYLSSLSLNPQLSSSSARNSFVQKLSSSLESYLSLTKASIDDLKQDKSKLESVIAELETKLDEKDKQDKQSEPVDAEGLKSQLAEAKKSVEEAETKLKEYAIVDKTLRDLFKTIPTNMEARNKVDGDADLSTFKEAYEQPKTFGGLGGFFGLGKRAPTPVVEESEYSVEAVAERIKLVMDHDRKLIDRLVKYEAEKDSHKNNAIRAQKLVVESQEALKTYQLQVKELEERLESSDSTSAAMLEKFNDLIESEEKANAIARRAEASTLQLQNQIKTLTEELQSCKKANEKLQKSLDDLKEESKNTEDLKKKLKGRTDEIDDLMEELKMAKDRETKARNQFMNELSEAQNEASSLRTKVRQLERAERDRS</sequence>
<evidence type="ECO:0000259" key="4">
    <source>
        <dbReference type="Pfam" id="PF15456"/>
    </source>
</evidence>
<feature type="region of interest" description="Disordered" evidence="3">
    <location>
        <begin position="1"/>
        <end position="70"/>
    </location>
</feature>
<evidence type="ECO:0000256" key="2">
    <source>
        <dbReference type="SAM" id="Coils"/>
    </source>
</evidence>
<protein>
    <submittedName>
        <fullName evidence="5">Expressed protein</fullName>
    </submittedName>
</protein>
<feature type="region of interest" description="Disordered" evidence="3">
    <location>
        <begin position="929"/>
        <end position="952"/>
    </location>
</feature>
<feature type="compositionally biased region" description="Polar residues" evidence="3">
    <location>
        <begin position="23"/>
        <end position="54"/>
    </location>
</feature>
<dbReference type="SUPFAM" id="SSF57997">
    <property type="entry name" value="Tropomyosin"/>
    <property type="match status" value="1"/>
</dbReference>
<keyword evidence="1 2" id="KW-0175">Coiled coil</keyword>
<dbReference type="EMBL" id="CALTRL010006045">
    <property type="protein sequence ID" value="CAH7689094.1"/>
    <property type="molecule type" value="Genomic_DNA"/>
</dbReference>